<accession>B3DY56</accession>
<dbReference type="KEGG" id="min:Minf_0273"/>
<evidence type="ECO:0000313" key="1">
    <source>
        <dbReference type="EMBL" id="ACD82333.1"/>
    </source>
</evidence>
<dbReference type="EMBL" id="CP000975">
    <property type="protein sequence ID" value="ACD82333.1"/>
    <property type="molecule type" value="Genomic_DNA"/>
</dbReference>
<dbReference type="AlphaFoldDB" id="B3DY56"/>
<gene>
    <name evidence="1" type="ordered locus">Minf_0273</name>
</gene>
<evidence type="ECO:0000313" key="2">
    <source>
        <dbReference type="Proteomes" id="UP000009149"/>
    </source>
</evidence>
<dbReference type="HOGENOM" id="CLU_3357051_0_0_0"/>
<name>B3DY56_METI4</name>
<sequence length="36" mass="4520">MKKMGFYFEPRYRSKTKTGLKRVFFWSYSFLEEFPS</sequence>
<proteinExistence type="predicted"/>
<reference evidence="1 2" key="1">
    <citation type="journal article" date="2008" name="Biol. Direct">
        <title>Complete genome sequence of the extremely acidophilic methanotroph isolate V4, Methylacidiphilum infernorum, a representative of the bacterial phylum Verrucomicrobia.</title>
        <authorList>
            <person name="Hou S."/>
            <person name="Makarova K.S."/>
            <person name="Saw J.H."/>
            <person name="Senin P."/>
            <person name="Ly B.V."/>
            <person name="Zhou Z."/>
            <person name="Ren Y."/>
            <person name="Wang J."/>
            <person name="Galperin M.Y."/>
            <person name="Omelchenko M.V."/>
            <person name="Wolf Y.I."/>
            <person name="Yutin N."/>
            <person name="Koonin E.V."/>
            <person name="Stott M.B."/>
            <person name="Mountain B.W."/>
            <person name="Crowe M.A."/>
            <person name="Smirnova A.V."/>
            <person name="Dunfield P.F."/>
            <person name="Feng L."/>
            <person name="Wang L."/>
            <person name="Alam M."/>
        </authorList>
    </citation>
    <scope>NUCLEOTIDE SEQUENCE [LARGE SCALE GENOMIC DNA]</scope>
    <source>
        <strain evidence="2">Isolate V4</strain>
    </source>
</reference>
<dbReference type="Proteomes" id="UP000009149">
    <property type="component" value="Chromosome"/>
</dbReference>
<organism evidence="1 2">
    <name type="scientific">Methylacidiphilum infernorum (isolate V4)</name>
    <name type="common">Methylokorus infernorum (strain V4)</name>
    <dbReference type="NCBI Taxonomy" id="481448"/>
    <lineage>
        <taxon>Bacteria</taxon>
        <taxon>Pseudomonadati</taxon>
        <taxon>Verrucomicrobiota</taxon>
        <taxon>Methylacidiphilae</taxon>
        <taxon>Methylacidiphilales</taxon>
        <taxon>Methylacidiphilaceae</taxon>
        <taxon>Methylacidiphilum (ex Ratnadevi et al. 2023)</taxon>
    </lineage>
</organism>
<protein>
    <submittedName>
        <fullName evidence="1">Uncharacterized protein</fullName>
    </submittedName>
</protein>